<dbReference type="PANTHER" id="PTHR22748:SF6">
    <property type="entry name" value="DNA-(APURINIC OR APYRIMIDINIC SITE) ENDONUCLEASE"/>
    <property type="match status" value="1"/>
</dbReference>
<proteinExistence type="inferred from homology"/>
<comment type="similarity">
    <text evidence="2">Belongs to the DNA repair enzymes AP/ExoA family.</text>
</comment>
<dbReference type="EC" id="3.1.11.2" evidence="7"/>
<evidence type="ECO:0000259" key="6">
    <source>
        <dbReference type="Pfam" id="PF03372"/>
    </source>
</evidence>
<accession>A0A645G0F6</accession>
<keyword evidence="3" id="KW-0479">Metal-binding</keyword>
<evidence type="ECO:0000256" key="4">
    <source>
        <dbReference type="ARBA" id="ARBA00022801"/>
    </source>
</evidence>
<dbReference type="InterPro" id="IPR004808">
    <property type="entry name" value="AP_endonuc_1"/>
</dbReference>
<dbReference type="GO" id="GO:0008081">
    <property type="term" value="F:phosphoric diester hydrolase activity"/>
    <property type="evidence" value="ECO:0007669"/>
    <property type="project" value="TreeGrafter"/>
</dbReference>
<dbReference type="PROSITE" id="PS51435">
    <property type="entry name" value="AP_NUCLEASE_F1_4"/>
    <property type="match status" value="1"/>
</dbReference>
<dbReference type="Gene3D" id="3.60.10.10">
    <property type="entry name" value="Endonuclease/exonuclease/phosphatase"/>
    <property type="match status" value="1"/>
</dbReference>
<evidence type="ECO:0000256" key="3">
    <source>
        <dbReference type="ARBA" id="ARBA00022723"/>
    </source>
</evidence>
<name>A0A645G0F6_9ZZZZ</name>
<comment type="caution">
    <text evidence="7">The sequence shown here is derived from an EMBL/GenBank/DDBJ whole genome shotgun (WGS) entry which is preliminary data.</text>
</comment>
<organism evidence="7">
    <name type="scientific">bioreactor metagenome</name>
    <dbReference type="NCBI Taxonomy" id="1076179"/>
    <lineage>
        <taxon>unclassified sequences</taxon>
        <taxon>metagenomes</taxon>
        <taxon>ecological metagenomes</taxon>
    </lineage>
</organism>
<dbReference type="InterPro" id="IPR005135">
    <property type="entry name" value="Endo/exonuclease/phosphatase"/>
</dbReference>
<dbReference type="PANTHER" id="PTHR22748">
    <property type="entry name" value="AP ENDONUCLEASE"/>
    <property type="match status" value="1"/>
</dbReference>
<dbReference type="Pfam" id="PF03372">
    <property type="entry name" value="Exo_endo_phos"/>
    <property type="match status" value="1"/>
</dbReference>
<dbReference type="GO" id="GO:0046872">
    <property type="term" value="F:metal ion binding"/>
    <property type="evidence" value="ECO:0007669"/>
    <property type="project" value="UniProtKB-KW"/>
</dbReference>
<protein>
    <submittedName>
        <fullName evidence="7">Exodeoxyribonuclease</fullName>
        <ecNumber evidence="7">3.1.11.2</ecNumber>
    </submittedName>
</protein>
<evidence type="ECO:0000313" key="7">
    <source>
        <dbReference type="EMBL" id="MPN19390.1"/>
    </source>
</evidence>
<feature type="domain" description="Endonuclease/exonuclease/phosphatase" evidence="6">
    <location>
        <begin position="1"/>
        <end position="97"/>
    </location>
</feature>
<dbReference type="GO" id="GO:0003906">
    <property type="term" value="F:DNA-(apurinic or apyrimidinic site) endonuclease activity"/>
    <property type="evidence" value="ECO:0007669"/>
    <property type="project" value="TreeGrafter"/>
</dbReference>
<evidence type="ECO:0000256" key="5">
    <source>
        <dbReference type="ARBA" id="ARBA00022842"/>
    </source>
</evidence>
<keyword evidence="4 7" id="KW-0378">Hydrolase</keyword>
<reference evidence="7" key="1">
    <citation type="submission" date="2019-08" db="EMBL/GenBank/DDBJ databases">
        <authorList>
            <person name="Kucharzyk K."/>
            <person name="Murdoch R.W."/>
            <person name="Higgins S."/>
            <person name="Loffler F."/>
        </authorList>
    </citation>
    <scope>NUCLEOTIDE SEQUENCE</scope>
</reference>
<keyword evidence="5" id="KW-0460">Magnesium</keyword>
<evidence type="ECO:0000256" key="1">
    <source>
        <dbReference type="ARBA" id="ARBA00001946"/>
    </source>
</evidence>
<comment type="cofactor">
    <cofactor evidence="1">
        <name>Mg(2+)</name>
        <dbReference type="ChEBI" id="CHEBI:18420"/>
    </cofactor>
</comment>
<gene>
    <name evidence="7" type="primary">exoA_36</name>
    <name evidence="7" type="ORF">SDC9_166759</name>
</gene>
<sequence length="106" mass="12389">MNTAHKEIDLARPKKNETISGFLPEERAWMDKFLAAGYLDTFRIFNPEGGNYSWWSLRTDARKKNVGWRLDYFFVSENLRENVRSALIYPEITGSDHCPVGLELEF</sequence>
<dbReference type="SUPFAM" id="SSF56219">
    <property type="entry name" value="DNase I-like"/>
    <property type="match status" value="1"/>
</dbReference>
<dbReference type="EMBL" id="VSSQ01066936">
    <property type="protein sequence ID" value="MPN19390.1"/>
    <property type="molecule type" value="Genomic_DNA"/>
</dbReference>
<dbReference type="InterPro" id="IPR036691">
    <property type="entry name" value="Endo/exonu/phosph_ase_sf"/>
</dbReference>
<dbReference type="NCBIfam" id="TIGR00633">
    <property type="entry name" value="xth"/>
    <property type="match status" value="1"/>
</dbReference>
<evidence type="ECO:0000256" key="2">
    <source>
        <dbReference type="ARBA" id="ARBA00007092"/>
    </source>
</evidence>
<dbReference type="GO" id="GO:0006284">
    <property type="term" value="P:base-excision repair"/>
    <property type="evidence" value="ECO:0007669"/>
    <property type="project" value="TreeGrafter"/>
</dbReference>
<dbReference type="AlphaFoldDB" id="A0A645G0F6"/>
<dbReference type="GO" id="GO:0008311">
    <property type="term" value="F:double-stranded DNA 3'-5' DNA exonuclease activity"/>
    <property type="evidence" value="ECO:0007669"/>
    <property type="project" value="UniProtKB-EC"/>
</dbReference>